<dbReference type="InterPro" id="IPR032710">
    <property type="entry name" value="NTF2-like_dom_sf"/>
</dbReference>
<evidence type="ECO:0000259" key="1">
    <source>
        <dbReference type="Pfam" id="PF12680"/>
    </source>
</evidence>
<dbReference type="RefSeq" id="WP_109681806.1">
    <property type="nucleotide sequence ID" value="NZ_QGGP01000002.1"/>
</dbReference>
<feature type="domain" description="SnoaL-like" evidence="1">
    <location>
        <begin position="18"/>
        <end position="110"/>
    </location>
</feature>
<dbReference type="AlphaFoldDB" id="A0A316DTN2"/>
<comment type="caution">
    <text evidence="2">The sequence shown here is derived from an EMBL/GenBank/DDBJ whole genome shotgun (WGS) entry which is preliminary data.</text>
</comment>
<dbReference type="SUPFAM" id="SSF54427">
    <property type="entry name" value="NTF2-like"/>
    <property type="match status" value="1"/>
</dbReference>
<dbReference type="EMBL" id="QGGP01000002">
    <property type="protein sequence ID" value="PWK19943.1"/>
    <property type="molecule type" value="Genomic_DNA"/>
</dbReference>
<evidence type="ECO:0000313" key="2">
    <source>
        <dbReference type="EMBL" id="PWK19943.1"/>
    </source>
</evidence>
<evidence type="ECO:0000313" key="3">
    <source>
        <dbReference type="Proteomes" id="UP000245430"/>
    </source>
</evidence>
<reference evidence="2 3" key="1">
    <citation type="submission" date="2018-05" db="EMBL/GenBank/DDBJ databases">
        <title>Genomic Encyclopedia of Archaeal and Bacterial Type Strains, Phase II (KMG-II): from individual species to whole genera.</title>
        <authorList>
            <person name="Goeker M."/>
        </authorList>
    </citation>
    <scope>NUCLEOTIDE SEQUENCE [LARGE SCALE GENOMIC DNA]</scope>
    <source>
        <strain evidence="2 3">DSM 22637</strain>
    </source>
</reference>
<dbReference type="Gene3D" id="3.10.450.50">
    <property type="match status" value="1"/>
</dbReference>
<dbReference type="Proteomes" id="UP000245430">
    <property type="component" value="Unassembled WGS sequence"/>
</dbReference>
<proteinExistence type="predicted"/>
<protein>
    <submittedName>
        <fullName evidence="2">SnoaL-like protein</fullName>
    </submittedName>
</protein>
<organism evidence="2 3">
    <name type="scientific">Xanthomarina spongicola</name>
    <dbReference type="NCBI Taxonomy" id="570520"/>
    <lineage>
        <taxon>Bacteria</taxon>
        <taxon>Pseudomonadati</taxon>
        <taxon>Bacteroidota</taxon>
        <taxon>Flavobacteriia</taxon>
        <taxon>Flavobacteriales</taxon>
        <taxon>Flavobacteriaceae</taxon>
        <taxon>Xanthomarina</taxon>
    </lineage>
</organism>
<dbReference type="InterPro" id="IPR037401">
    <property type="entry name" value="SnoaL-like"/>
</dbReference>
<dbReference type="OrthoDB" id="1452256at2"/>
<accession>A0A316DTN2</accession>
<name>A0A316DTN2_9FLAO</name>
<sequence>MSPKEVLKKFYQSDLVNNLDVVNQFFHKDCELHWNSSRGFKILNFEDIYSFFKNINENYISLRYENSHFLEEADFVTTRYTVYGRTIENEEEETPLAHYICIWQVKDGKLFKGHQISLPADDAAIQSNSFSEIKV</sequence>
<keyword evidence="3" id="KW-1185">Reference proteome</keyword>
<dbReference type="Pfam" id="PF12680">
    <property type="entry name" value="SnoaL_2"/>
    <property type="match status" value="1"/>
</dbReference>
<gene>
    <name evidence="2" type="ORF">LX78_01293</name>
</gene>